<evidence type="ECO:0000313" key="1">
    <source>
        <dbReference type="EMBL" id="SDS88576.1"/>
    </source>
</evidence>
<dbReference type="Proteomes" id="UP000183126">
    <property type="component" value="Chromosome I"/>
</dbReference>
<reference evidence="1 2" key="1">
    <citation type="submission" date="2016-10" db="EMBL/GenBank/DDBJ databases">
        <authorList>
            <person name="Varghese N."/>
            <person name="Submissions S."/>
        </authorList>
    </citation>
    <scope>NUCLEOTIDE SEQUENCE [LARGE SCALE GENOMIC DNA]</scope>
    <source>
        <strain evidence="1 2">BS3111</strain>
    </source>
</reference>
<sequence>MGFFRHKHPETSYISLRKGRLTLPFGAPTPPVNSLASALTIYHRRTLHNYKDAVGWRDQGRLLDKEGNAVSDDSLLIPPPRLDGLMELRDAVVALNGPLADDPAVQENLQRQLFNEERETRVLGRISAVSAQKTRQIPFG</sequence>
<proteinExistence type="predicted"/>
<protein>
    <submittedName>
        <fullName evidence="1">Uncharacterized protein</fullName>
    </submittedName>
</protein>
<keyword evidence="2" id="KW-1185">Reference proteome</keyword>
<accession>A0ABY0ULX1</accession>
<gene>
    <name evidence="1" type="ORF">SAMN04490205_3968</name>
</gene>
<evidence type="ECO:0000313" key="2">
    <source>
        <dbReference type="Proteomes" id="UP000183126"/>
    </source>
</evidence>
<name>A0ABY0ULX1_9PSED</name>
<organism evidence="1 2">
    <name type="scientific">Pseudomonas trivialis</name>
    <dbReference type="NCBI Taxonomy" id="200450"/>
    <lineage>
        <taxon>Bacteria</taxon>
        <taxon>Pseudomonadati</taxon>
        <taxon>Pseudomonadota</taxon>
        <taxon>Gammaproteobacteria</taxon>
        <taxon>Pseudomonadales</taxon>
        <taxon>Pseudomonadaceae</taxon>
        <taxon>Pseudomonas</taxon>
    </lineage>
</organism>
<dbReference type="EMBL" id="LT629760">
    <property type="protein sequence ID" value="SDS88576.1"/>
    <property type="molecule type" value="Genomic_DNA"/>
</dbReference>